<name>A0ABQ5ZKG4_9HYPH</name>
<organism evidence="2 3">
    <name type="scientific">Shinella yambaruensis</name>
    <dbReference type="NCBI Taxonomy" id="415996"/>
    <lineage>
        <taxon>Bacteria</taxon>
        <taxon>Pseudomonadati</taxon>
        <taxon>Pseudomonadota</taxon>
        <taxon>Alphaproteobacteria</taxon>
        <taxon>Hyphomicrobiales</taxon>
        <taxon>Rhizobiaceae</taxon>
        <taxon>Shinella</taxon>
    </lineage>
</organism>
<reference evidence="3" key="1">
    <citation type="journal article" date="2019" name="Int. J. Syst. Evol. Microbiol.">
        <title>The Global Catalogue of Microorganisms (GCM) 10K type strain sequencing project: providing services to taxonomists for standard genome sequencing and annotation.</title>
        <authorList>
            <consortium name="The Broad Institute Genomics Platform"/>
            <consortium name="The Broad Institute Genome Sequencing Center for Infectious Disease"/>
            <person name="Wu L."/>
            <person name="Ma J."/>
        </authorList>
    </citation>
    <scope>NUCLEOTIDE SEQUENCE [LARGE SCALE GENOMIC DNA]</scope>
    <source>
        <strain evidence="3">NBRC 102122</strain>
    </source>
</reference>
<comment type="caution">
    <text evidence="2">The sequence shown here is derived from an EMBL/GenBank/DDBJ whole genome shotgun (WGS) entry which is preliminary data.</text>
</comment>
<dbReference type="EMBL" id="BSOP01000037">
    <property type="protein sequence ID" value="GLR53308.1"/>
    <property type="molecule type" value="Genomic_DNA"/>
</dbReference>
<feature type="region of interest" description="Disordered" evidence="1">
    <location>
        <begin position="1"/>
        <end position="33"/>
    </location>
</feature>
<evidence type="ECO:0000313" key="3">
    <source>
        <dbReference type="Proteomes" id="UP001156702"/>
    </source>
</evidence>
<accession>A0ABQ5ZKG4</accession>
<sequence length="60" mass="6763">MGKEGRGRQNPPADRRDRTMKTRKTDMRPETDLATRYNPIGIRAVAAATLMARGRPAPRK</sequence>
<keyword evidence="3" id="KW-1185">Reference proteome</keyword>
<dbReference type="Proteomes" id="UP001156702">
    <property type="component" value="Unassembled WGS sequence"/>
</dbReference>
<gene>
    <name evidence="2" type="ORF">GCM10007923_45230</name>
</gene>
<proteinExistence type="predicted"/>
<evidence type="ECO:0000256" key="1">
    <source>
        <dbReference type="SAM" id="MobiDB-lite"/>
    </source>
</evidence>
<protein>
    <submittedName>
        <fullName evidence="2">Uncharacterized protein</fullName>
    </submittedName>
</protein>
<evidence type="ECO:0000313" key="2">
    <source>
        <dbReference type="EMBL" id="GLR53308.1"/>
    </source>
</evidence>